<keyword evidence="13" id="KW-0032">Aminotransferase</keyword>
<dbReference type="EMBL" id="QFLI01000004">
    <property type="protein sequence ID" value="PXY01307.1"/>
    <property type="molecule type" value="Genomic_DNA"/>
</dbReference>
<evidence type="ECO:0000256" key="6">
    <source>
        <dbReference type="ARBA" id="ARBA00013053"/>
    </source>
</evidence>
<dbReference type="PANTHER" id="PTHR42743:SF11">
    <property type="entry name" value="AMINODEOXYCHORISMATE LYASE"/>
    <property type="match status" value="1"/>
</dbReference>
<protein>
    <recommendedName>
        <fullName evidence="6">branched-chain-amino-acid transaminase</fullName>
        <ecNumber evidence="6">2.6.1.42</ecNumber>
    </recommendedName>
</protein>
<dbReference type="EC" id="2.6.1.42" evidence="6"/>
<sequence length="273" mass="31397">MSECFQYLYLHNDKLKASENFKDSYLLKGTSLYEVVRIISGKAVFLGEHYSRLTKSAKKVGSEIIYNFDQVKDCIKTLVEKNDCKEGNIKLVFNFDGKDKNFYAYFVKHSYPTADQYKNGIRTLIHQAERPTPTAKVYNHKLRSKTNNLIAEADIFEVILLNKLGNITEGSRSNLFFIKDNELYTSPDNEVLNGIVRSKVLKIAGQLNIPIHYRSIAYEEIPKYEAAFLTGTSPMVLPISRINSISFSVEHQLLFDIFETYDKMVQENLNQIC</sequence>
<evidence type="ECO:0000256" key="11">
    <source>
        <dbReference type="RuleBase" id="RU004106"/>
    </source>
</evidence>
<dbReference type="InterPro" id="IPR036038">
    <property type="entry name" value="Aminotransferase-like"/>
</dbReference>
<evidence type="ECO:0000313" key="14">
    <source>
        <dbReference type="Proteomes" id="UP000248079"/>
    </source>
</evidence>
<comment type="pathway">
    <text evidence="2">Amino-acid biosynthesis; L-isoleucine biosynthesis; L-isoleucine from 2-oxobutanoate: step 4/4.</text>
</comment>
<comment type="catalytic activity">
    <reaction evidence="8">
        <text>L-valine + 2-oxoglutarate = 3-methyl-2-oxobutanoate + L-glutamate</text>
        <dbReference type="Rhea" id="RHEA:24813"/>
        <dbReference type="ChEBI" id="CHEBI:11851"/>
        <dbReference type="ChEBI" id="CHEBI:16810"/>
        <dbReference type="ChEBI" id="CHEBI:29985"/>
        <dbReference type="ChEBI" id="CHEBI:57762"/>
        <dbReference type="EC" id="2.6.1.42"/>
    </reaction>
</comment>
<dbReference type="InterPro" id="IPR050571">
    <property type="entry name" value="Class-IV_PLP-Dep_Aminotrnsfr"/>
</dbReference>
<comment type="cofactor">
    <cofactor evidence="1 12">
        <name>pyridoxal 5'-phosphate</name>
        <dbReference type="ChEBI" id="CHEBI:597326"/>
    </cofactor>
</comment>
<accession>A0A2V4A0E6</accession>
<evidence type="ECO:0000256" key="7">
    <source>
        <dbReference type="ARBA" id="ARBA00022898"/>
    </source>
</evidence>
<evidence type="ECO:0000256" key="5">
    <source>
        <dbReference type="ARBA" id="ARBA00009320"/>
    </source>
</evidence>
<dbReference type="PROSITE" id="PS00770">
    <property type="entry name" value="AA_TRANSFER_CLASS_4"/>
    <property type="match status" value="1"/>
</dbReference>
<evidence type="ECO:0000256" key="4">
    <source>
        <dbReference type="ARBA" id="ARBA00005072"/>
    </source>
</evidence>
<evidence type="ECO:0000256" key="12">
    <source>
        <dbReference type="RuleBase" id="RU004516"/>
    </source>
</evidence>
<comment type="caution">
    <text evidence="13">The sequence shown here is derived from an EMBL/GenBank/DDBJ whole genome shotgun (WGS) entry which is preliminary data.</text>
</comment>
<dbReference type="AlphaFoldDB" id="A0A2V4A0E6"/>
<dbReference type="PANTHER" id="PTHR42743">
    <property type="entry name" value="AMINO-ACID AMINOTRANSFERASE"/>
    <property type="match status" value="1"/>
</dbReference>
<dbReference type="OrthoDB" id="9805628at2"/>
<comment type="pathway">
    <text evidence="3">Amino-acid biosynthesis; L-valine biosynthesis; L-valine from pyruvate: step 4/4.</text>
</comment>
<dbReference type="Proteomes" id="UP000248079">
    <property type="component" value="Unassembled WGS sequence"/>
</dbReference>
<keyword evidence="7 12" id="KW-0663">Pyridoxal phosphate</keyword>
<comment type="catalytic activity">
    <reaction evidence="10">
        <text>L-leucine + 2-oxoglutarate = 4-methyl-2-oxopentanoate + L-glutamate</text>
        <dbReference type="Rhea" id="RHEA:18321"/>
        <dbReference type="ChEBI" id="CHEBI:16810"/>
        <dbReference type="ChEBI" id="CHEBI:17865"/>
        <dbReference type="ChEBI" id="CHEBI:29985"/>
        <dbReference type="ChEBI" id="CHEBI:57427"/>
        <dbReference type="EC" id="2.6.1.42"/>
    </reaction>
</comment>
<evidence type="ECO:0000256" key="2">
    <source>
        <dbReference type="ARBA" id="ARBA00004824"/>
    </source>
</evidence>
<keyword evidence="14" id="KW-1185">Reference proteome</keyword>
<keyword evidence="13" id="KW-0808">Transferase</keyword>
<comment type="catalytic activity">
    <reaction evidence="9">
        <text>L-isoleucine + 2-oxoglutarate = (S)-3-methyl-2-oxopentanoate + L-glutamate</text>
        <dbReference type="Rhea" id="RHEA:24801"/>
        <dbReference type="ChEBI" id="CHEBI:16810"/>
        <dbReference type="ChEBI" id="CHEBI:29985"/>
        <dbReference type="ChEBI" id="CHEBI:35146"/>
        <dbReference type="ChEBI" id="CHEBI:58045"/>
        <dbReference type="EC" id="2.6.1.42"/>
    </reaction>
</comment>
<name>A0A2V4A0E6_9BACT</name>
<dbReference type="RefSeq" id="WP_110360936.1">
    <property type="nucleotide sequence ID" value="NZ_QFLI01000004.1"/>
</dbReference>
<evidence type="ECO:0000256" key="1">
    <source>
        <dbReference type="ARBA" id="ARBA00001933"/>
    </source>
</evidence>
<dbReference type="Gene3D" id="3.20.10.10">
    <property type="entry name" value="D-amino Acid Aminotransferase, subunit A, domain 2"/>
    <property type="match status" value="1"/>
</dbReference>
<comment type="similarity">
    <text evidence="5 11">Belongs to the class-IV pyridoxal-phosphate-dependent aminotransferase family.</text>
</comment>
<evidence type="ECO:0000256" key="8">
    <source>
        <dbReference type="ARBA" id="ARBA00048212"/>
    </source>
</evidence>
<evidence type="ECO:0000256" key="9">
    <source>
        <dbReference type="ARBA" id="ARBA00048798"/>
    </source>
</evidence>
<proteinExistence type="inferred from homology"/>
<evidence type="ECO:0000256" key="10">
    <source>
        <dbReference type="ARBA" id="ARBA00049229"/>
    </source>
</evidence>
<reference evidence="13 14" key="1">
    <citation type="submission" date="2018-05" db="EMBL/GenBank/DDBJ databases">
        <title>Marinifilum breve JC075T sp. nov., a marine bacterium isolated from Yongle Blue Hole in the South China Sea.</title>
        <authorList>
            <person name="Fu T."/>
        </authorList>
    </citation>
    <scope>NUCLEOTIDE SEQUENCE [LARGE SCALE GENOMIC DNA]</scope>
    <source>
        <strain evidence="13 14">JC075</strain>
    </source>
</reference>
<evidence type="ECO:0000256" key="3">
    <source>
        <dbReference type="ARBA" id="ARBA00004931"/>
    </source>
</evidence>
<dbReference type="CDD" id="cd00449">
    <property type="entry name" value="PLPDE_IV"/>
    <property type="match status" value="1"/>
</dbReference>
<dbReference type="Pfam" id="PF01063">
    <property type="entry name" value="Aminotran_4"/>
    <property type="match status" value="1"/>
</dbReference>
<dbReference type="GO" id="GO:0046394">
    <property type="term" value="P:carboxylic acid biosynthetic process"/>
    <property type="evidence" value="ECO:0007669"/>
    <property type="project" value="UniProtKB-ARBA"/>
</dbReference>
<dbReference type="SUPFAM" id="SSF56752">
    <property type="entry name" value="D-aminoacid aminotransferase-like PLP-dependent enzymes"/>
    <property type="match status" value="1"/>
</dbReference>
<comment type="pathway">
    <text evidence="4">Amino-acid biosynthesis; L-leucine biosynthesis; L-leucine from 3-methyl-2-oxobutanoate: step 4/4.</text>
</comment>
<dbReference type="InterPro" id="IPR018300">
    <property type="entry name" value="Aminotrans_IV_CS"/>
</dbReference>
<organism evidence="13 14">
    <name type="scientific">Marinifilum breve</name>
    <dbReference type="NCBI Taxonomy" id="2184082"/>
    <lineage>
        <taxon>Bacteria</taxon>
        <taxon>Pseudomonadati</taxon>
        <taxon>Bacteroidota</taxon>
        <taxon>Bacteroidia</taxon>
        <taxon>Marinilabiliales</taxon>
        <taxon>Marinifilaceae</taxon>
    </lineage>
</organism>
<dbReference type="InterPro" id="IPR043131">
    <property type="entry name" value="BCAT-like_N"/>
</dbReference>
<gene>
    <name evidence="13" type="ORF">DF185_11740</name>
</gene>
<dbReference type="InterPro" id="IPR001544">
    <property type="entry name" value="Aminotrans_IV"/>
</dbReference>
<dbReference type="Gene3D" id="3.30.470.10">
    <property type="match status" value="1"/>
</dbReference>
<dbReference type="GO" id="GO:0004084">
    <property type="term" value="F:branched-chain-amino-acid transaminase activity"/>
    <property type="evidence" value="ECO:0007669"/>
    <property type="project" value="UniProtKB-EC"/>
</dbReference>
<dbReference type="InterPro" id="IPR043132">
    <property type="entry name" value="BCAT-like_C"/>
</dbReference>
<evidence type="ECO:0000313" key="13">
    <source>
        <dbReference type="EMBL" id="PXY01307.1"/>
    </source>
</evidence>
<dbReference type="GO" id="GO:0005829">
    <property type="term" value="C:cytosol"/>
    <property type="evidence" value="ECO:0007669"/>
    <property type="project" value="TreeGrafter"/>
</dbReference>